<evidence type="ECO:0000313" key="1">
    <source>
        <dbReference type="EMBL" id="KAK6727265.1"/>
    </source>
</evidence>
<evidence type="ECO:0000313" key="2">
    <source>
        <dbReference type="Proteomes" id="UP001303046"/>
    </source>
</evidence>
<accession>A0ABR1BPE4</accession>
<keyword evidence="2" id="KW-1185">Reference proteome</keyword>
<proteinExistence type="predicted"/>
<comment type="caution">
    <text evidence="1">The sequence shown here is derived from an EMBL/GenBank/DDBJ whole genome shotgun (WGS) entry which is preliminary data.</text>
</comment>
<dbReference type="EMBL" id="JAVFWL010000001">
    <property type="protein sequence ID" value="KAK6727265.1"/>
    <property type="molecule type" value="Genomic_DNA"/>
</dbReference>
<gene>
    <name evidence="1" type="primary">Necator_chrI.g1274</name>
    <name evidence="1" type="ORF">RB195_005148</name>
</gene>
<sequence>MGGVAIRTATLHCTASSAADYATVRASCRFELTIGNKAMTCLQTIFSRNLKNIPSISAEAQIRNEKPVPISSIATVQREHLRNVICTSLACWLSSSDLHGKAIDPIKISQF</sequence>
<reference evidence="1 2" key="1">
    <citation type="submission" date="2023-08" db="EMBL/GenBank/DDBJ databases">
        <title>A Necator americanus chromosomal reference genome.</title>
        <authorList>
            <person name="Ilik V."/>
            <person name="Petrzelkova K.J."/>
            <person name="Pardy F."/>
            <person name="Fuh T."/>
            <person name="Niatou-Singa F.S."/>
            <person name="Gouil Q."/>
            <person name="Baker L."/>
            <person name="Ritchie M.E."/>
            <person name="Jex A.R."/>
            <person name="Gazzola D."/>
            <person name="Li H."/>
            <person name="Toshio Fujiwara R."/>
            <person name="Zhan B."/>
            <person name="Aroian R.V."/>
            <person name="Pafco B."/>
            <person name="Schwarz E.M."/>
        </authorList>
    </citation>
    <scope>NUCLEOTIDE SEQUENCE [LARGE SCALE GENOMIC DNA]</scope>
    <source>
        <strain evidence="1 2">Aroian</strain>
        <tissue evidence="1">Whole animal</tissue>
    </source>
</reference>
<dbReference type="Proteomes" id="UP001303046">
    <property type="component" value="Unassembled WGS sequence"/>
</dbReference>
<protein>
    <recommendedName>
        <fullName evidence="3">Phlebovirus glycoprotein G2 fusion domain-containing protein</fullName>
    </recommendedName>
</protein>
<name>A0ABR1BPE4_NECAM</name>
<organism evidence="1 2">
    <name type="scientific">Necator americanus</name>
    <name type="common">Human hookworm</name>
    <dbReference type="NCBI Taxonomy" id="51031"/>
    <lineage>
        <taxon>Eukaryota</taxon>
        <taxon>Metazoa</taxon>
        <taxon>Ecdysozoa</taxon>
        <taxon>Nematoda</taxon>
        <taxon>Chromadorea</taxon>
        <taxon>Rhabditida</taxon>
        <taxon>Rhabditina</taxon>
        <taxon>Rhabditomorpha</taxon>
        <taxon>Strongyloidea</taxon>
        <taxon>Ancylostomatidae</taxon>
        <taxon>Bunostominae</taxon>
        <taxon>Necator</taxon>
    </lineage>
</organism>
<evidence type="ECO:0008006" key="3">
    <source>
        <dbReference type="Google" id="ProtNLM"/>
    </source>
</evidence>